<dbReference type="Pfam" id="PF06224">
    <property type="entry name" value="AlkZ-like"/>
    <property type="match status" value="1"/>
</dbReference>
<protein>
    <recommendedName>
        <fullName evidence="2">Winged helix DNA-binding domain-containing protein</fullName>
    </recommendedName>
</protein>
<proteinExistence type="predicted"/>
<evidence type="ECO:0008006" key="2">
    <source>
        <dbReference type="Google" id="ProtNLM"/>
    </source>
</evidence>
<organism evidence="1">
    <name type="scientific">termite gut metagenome</name>
    <dbReference type="NCBI Taxonomy" id="433724"/>
    <lineage>
        <taxon>unclassified sequences</taxon>
        <taxon>metagenomes</taxon>
        <taxon>organismal metagenomes</taxon>
    </lineage>
</organism>
<dbReference type="PANTHER" id="PTHR38479">
    <property type="entry name" value="LMO0824 PROTEIN"/>
    <property type="match status" value="1"/>
</dbReference>
<feature type="non-terminal residue" evidence="1">
    <location>
        <position position="1"/>
    </location>
</feature>
<gene>
    <name evidence="1" type="ORF">EZS27_041811</name>
</gene>
<dbReference type="AlphaFoldDB" id="A0A5J4PCX6"/>
<dbReference type="EMBL" id="SNRY01009837">
    <property type="protein sequence ID" value="KAA6306531.1"/>
    <property type="molecule type" value="Genomic_DNA"/>
</dbReference>
<name>A0A5J4PCX6_9ZZZZ</name>
<dbReference type="InterPro" id="IPR009351">
    <property type="entry name" value="AlkZ-like"/>
</dbReference>
<reference evidence="1" key="1">
    <citation type="submission" date="2019-03" db="EMBL/GenBank/DDBJ databases">
        <title>Single cell metagenomics reveals metabolic interactions within the superorganism composed of flagellate Streblomastix strix and complex community of Bacteroidetes bacteria on its surface.</title>
        <authorList>
            <person name="Treitli S.C."/>
            <person name="Kolisko M."/>
            <person name="Husnik F."/>
            <person name="Keeling P."/>
            <person name="Hampl V."/>
        </authorList>
    </citation>
    <scope>NUCLEOTIDE SEQUENCE</scope>
    <source>
        <strain evidence="1">STM</strain>
    </source>
</reference>
<comment type="caution">
    <text evidence="1">The sequence shown here is derived from an EMBL/GenBank/DDBJ whole genome shotgun (WGS) entry which is preliminary data.</text>
</comment>
<accession>A0A5J4PCX6</accession>
<evidence type="ECO:0000313" key="1">
    <source>
        <dbReference type="EMBL" id="KAA6306531.1"/>
    </source>
</evidence>
<dbReference type="PANTHER" id="PTHR38479:SF2">
    <property type="entry name" value="WINGED HELIX DNA-BINDING DOMAIN-CONTAINING PROTEIN"/>
    <property type="match status" value="1"/>
</dbReference>
<sequence length="175" mass="19455">LLDERVPPTKPLHKEEALAKLAQLYFTSHCPATLQDFVWWSGLLQTEAKKGLEAVKSGFVAEEMNGQTYWIADTFKNAPSNADTSIYLLPAFDEYIISYRDRKAVLPLDNHSKAISSNGIFRPTIVANGQVVGLWKKSNAKNESVSLALFESSDVLSKNEINKAIDTFSAFLSSR</sequence>